<feature type="compositionally biased region" description="Gly residues" evidence="1">
    <location>
        <begin position="287"/>
        <end position="296"/>
    </location>
</feature>
<comment type="caution">
    <text evidence="3">The sequence shown here is derived from an EMBL/GenBank/DDBJ whole genome shotgun (WGS) entry which is preliminary data.</text>
</comment>
<dbReference type="SUPFAM" id="SSF47413">
    <property type="entry name" value="lambda repressor-like DNA-binding domains"/>
    <property type="match status" value="1"/>
</dbReference>
<dbReference type="Gene3D" id="3.30.450.180">
    <property type="match status" value="1"/>
</dbReference>
<feature type="region of interest" description="Disordered" evidence="1">
    <location>
        <begin position="285"/>
        <end position="323"/>
    </location>
</feature>
<dbReference type="SMART" id="SM00530">
    <property type="entry name" value="HTH_XRE"/>
    <property type="match status" value="1"/>
</dbReference>
<dbReference type="Pfam" id="PF13560">
    <property type="entry name" value="HTH_31"/>
    <property type="match status" value="1"/>
</dbReference>
<name>A0A9W6IBB1_9ACTN</name>
<dbReference type="InterPro" id="IPR001387">
    <property type="entry name" value="Cro/C1-type_HTH"/>
</dbReference>
<evidence type="ECO:0000259" key="2">
    <source>
        <dbReference type="PROSITE" id="PS50943"/>
    </source>
</evidence>
<proteinExistence type="predicted"/>
<organism evidence="3 4">
    <name type="scientific">Streptosporangium carneum</name>
    <dbReference type="NCBI Taxonomy" id="47481"/>
    <lineage>
        <taxon>Bacteria</taxon>
        <taxon>Bacillati</taxon>
        <taxon>Actinomycetota</taxon>
        <taxon>Actinomycetes</taxon>
        <taxon>Streptosporangiales</taxon>
        <taxon>Streptosporangiaceae</taxon>
        <taxon>Streptosporangium</taxon>
    </lineage>
</organism>
<keyword evidence="4" id="KW-1185">Reference proteome</keyword>
<dbReference type="RefSeq" id="WP_271222571.1">
    <property type="nucleotide sequence ID" value="NZ_BAAAVD010000033.1"/>
</dbReference>
<accession>A0A9W6IBB1</accession>
<dbReference type="GO" id="GO:0003677">
    <property type="term" value="F:DNA binding"/>
    <property type="evidence" value="ECO:0007669"/>
    <property type="project" value="InterPro"/>
</dbReference>
<dbReference type="CDD" id="cd00093">
    <property type="entry name" value="HTH_XRE"/>
    <property type="match status" value="1"/>
</dbReference>
<dbReference type="Pfam" id="PF17765">
    <property type="entry name" value="MLTR_LBD"/>
    <property type="match status" value="1"/>
</dbReference>
<dbReference type="Proteomes" id="UP001143474">
    <property type="component" value="Unassembled WGS sequence"/>
</dbReference>
<feature type="domain" description="HTH cro/C1-type" evidence="2">
    <location>
        <begin position="36"/>
        <end position="83"/>
    </location>
</feature>
<evidence type="ECO:0000313" key="3">
    <source>
        <dbReference type="EMBL" id="GLK14330.1"/>
    </source>
</evidence>
<dbReference type="PANTHER" id="PTHR35010:SF2">
    <property type="entry name" value="BLL4672 PROTEIN"/>
    <property type="match status" value="1"/>
</dbReference>
<dbReference type="InterPro" id="IPR041413">
    <property type="entry name" value="MLTR_LBD"/>
</dbReference>
<dbReference type="PANTHER" id="PTHR35010">
    <property type="entry name" value="BLL4672 PROTEIN-RELATED"/>
    <property type="match status" value="1"/>
</dbReference>
<protein>
    <submittedName>
        <fullName evidence="3">Transcriptional regulator</fullName>
    </submittedName>
</protein>
<reference evidence="3" key="1">
    <citation type="journal article" date="2014" name="Int. J. Syst. Evol. Microbiol.">
        <title>Complete genome sequence of Corynebacterium casei LMG S-19264T (=DSM 44701T), isolated from a smear-ripened cheese.</title>
        <authorList>
            <consortium name="US DOE Joint Genome Institute (JGI-PGF)"/>
            <person name="Walter F."/>
            <person name="Albersmeier A."/>
            <person name="Kalinowski J."/>
            <person name="Ruckert C."/>
        </authorList>
    </citation>
    <scope>NUCLEOTIDE SEQUENCE</scope>
    <source>
        <strain evidence="3">VKM Ac-2007</strain>
    </source>
</reference>
<reference evidence="3" key="2">
    <citation type="submission" date="2023-01" db="EMBL/GenBank/DDBJ databases">
        <authorList>
            <person name="Sun Q."/>
            <person name="Evtushenko L."/>
        </authorList>
    </citation>
    <scope>NUCLEOTIDE SEQUENCE</scope>
    <source>
        <strain evidence="3">VKM Ac-2007</strain>
    </source>
</reference>
<sequence>MDTPAELGDFLRTRRARLQPEDVGLVSYGARRRVPGLRREELAQLAGVSVAYYTRLEQGQSGNASEGVLDAIARALRLDEDEHAHLRDLAKPRSRDRRQASRAEHARPGVRQLIAAVEGVAAVALDRRGEVLAWNPHAHALLAGHLDPGGPDRPADRPNLSRMLFLDPHTRELYTRWEEEAKRSVASLRLLAGRHADDRRLAELVGELTMKSPEFAALWARHPVHNCASGVKHFHHPLVGPMELSFEMMQMPDGSGQRVLMYSAEPNSASEAALRLLAGFAVRRGTGPRGGAGPADGGRPETGLSGETGLPGDTAAKYPARHD</sequence>
<evidence type="ECO:0000313" key="4">
    <source>
        <dbReference type="Proteomes" id="UP001143474"/>
    </source>
</evidence>
<dbReference type="EMBL" id="BSEV01000031">
    <property type="protein sequence ID" value="GLK14330.1"/>
    <property type="molecule type" value="Genomic_DNA"/>
</dbReference>
<evidence type="ECO:0000256" key="1">
    <source>
        <dbReference type="SAM" id="MobiDB-lite"/>
    </source>
</evidence>
<gene>
    <name evidence="3" type="ORF">GCM10017600_77420</name>
</gene>
<dbReference type="AlphaFoldDB" id="A0A9W6IBB1"/>
<dbReference type="Gene3D" id="1.10.260.40">
    <property type="entry name" value="lambda repressor-like DNA-binding domains"/>
    <property type="match status" value="1"/>
</dbReference>
<dbReference type="PROSITE" id="PS50943">
    <property type="entry name" value="HTH_CROC1"/>
    <property type="match status" value="1"/>
</dbReference>
<dbReference type="InterPro" id="IPR010982">
    <property type="entry name" value="Lambda_DNA-bd_dom_sf"/>
</dbReference>